<keyword evidence="2" id="KW-0732">Signal</keyword>
<evidence type="ECO:0008006" key="4">
    <source>
        <dbReference type="Google" id="ProtNLM"/>
    </source>
</evidence>
<feature type="region of interest" description="Disordered" evidence="1">
    <location>
        <begin position="186"/>
        <end position="211"/>
    </location>
</feature>
<protein>
    <recommendedName>
        <fullName evidence="4">Lipoprotein</fullName>
    </recommendedName>
</protein>
<evidence type="ECO:0000256" key="1">
    <source>
        <dbReference type="SAM" id="MobiDB-lite"/>
    </source>
</evidence>
<sequence>MFYRLSAALLGAVLLSNGLAQTPAPASSAERTLLERVLGTTWGPTGLKTSILVKQVPSTLGIALPAGSQVIGSVSTQAADPAYPSGTTVYFDTALSPKDVTTYFAKVLTQQGWKPFPQPGMAQMSGGFQSSAAVDGKSYYRQNPDEQLNIGAQVVGKVTQVTLSRQRSSNLENMLRYARNEQFDPAQSLPKLSPPAGAVVSPRGGGSSGNDVTQYATIESSLSRTALLDHYAGQLKKAGWTLRNRSDAGTMSSSLWSFTKGGKEQIGILILAQNQKGIYQATLGTQGSEY</sequence>
<accession>A0AAU6Q6M4</accession>
<gene>
    <name evidence="3" type="ORF">WDJ50_14560</name>
</gene>
<name>A0AAU6Q6M4_9DEIO</name>
<dbReference type="RefSeq" id="WP_339097756.1">
    <property type="nucleotide sequence ID" value="NZ_CP149783.1"/>
</dbReference>
<evidence type="ECO:0000313" key="3">
    <source>
        <dbReference type="EMBL" id="WYF46291.1"/>
    </source>
</evidence>
<feature type="signal peptide" evidence="2">
    <location>
        <begin position="1"/>
        <end position="20"/>
    </location>
</feature>
<reference evidence="3" key="1">
    <citation type="submission" date="2024-03" db="EMBL/GenBank/DDBJ databases">
        <title>Deinococcus weizhi sp. nov., isolated from human skin.</title>
        <authorList>
            <person name="Wei Z."/>
            <person name="Tian F."/>
            <person name="Yang C."/>
            <person name="Xin L.T."/>
            <person name="Wen Z.J."/>
            <person name="Lan K.C."/>
            <person name="Yu L."/>
            <person name="Zhe W."/>
            <person name="Dan F.D."/>
            <person name="Jun W."/>
            <person name="Rui Z."/>
            <person name="Yong X.J."/>
            <person name="Ting Y."/>
            <person name="Wei X."/>
            <person name="Xu Z.G."/>
            <person name="Xin Z."/>
            <person name="Dong F.G."/>
            <person name="Ni X.M."/>
            <person name="Zheng M.G."/>
            <person name="Chun Y."/>
            <person name="Qian W.X."/>
        </authorList>
    </citation>
    <scope>NUCLEOTIDE SEQUENCE</scope>
    <source>
        <strain evidence="3">VB142</strain>
    </source>
</reference>
<proteinExistence type="predicted"/>
<feature type="chain" id="PRO_5043481511" description="Lipoprotein" evidence="2">
    <location>
        <begin position="21"/>
        <end position="290"/>
    </location>
</feature>
<organism evidence="3">
    <name type="scientific">Deinococcus sp. VB142</name>
    <dbReference type="NCBI Taxonomy" id="3112952"/>
    <lineage>
        <taxon>Bacteria</taxon>
        <taxon>Thermotogati</taxon>
        <taxon>Deinococcota</taxon>
        <taxon>Deinococci</taxon>
        <taxon>Deinococcales</taxon>
        <taxon>Deinococcaceae</taxon>
        <taxon>Deinococcus</taxon>
    </lineage>
</organism>
<evidence type="ECO:0000256" key="2">
    <source>
        <dbReference type="SAM" id="SignalP"/>
    </source>
</evidence>
<dbReference type="EMBL" id="CP149783">
    <property type="protein sequence ID" value="WYF46291.1"/>
    <property type="molecule type" value="Genomic_DNA"/>
</dbReference>
<dbReference type="AlphaFoldDB" id="A0AAU6Q6M4"/>